<dbReference type="GO" id="GO:0032511">
    <property type="term" value="P:late endosome to vacuole transport via multivesicular body sorting pathway"/>
    <property type="evidence" value="ECO:0007669"/>
    <property type="project" value="TreeGrafter"/>
</dbReference>
<proteinExistence type="inferred from homology"/>
<dbReference type="InterPro" id="IPR005024">
    <property type="entry name" value="Snf7_fam"/>
</dbReference>
<accession>A0A7S1LNC2</accession>
<feature type="region of interest" description="Disordered" evidence="4">
    <location>
        <begin position="194"/>
        <end position="259"/>
    </location>
</feature>
<dbReference type="GO" id="GO:0009898">
    <property type="term" value="C:cytoplasmic side of plasma membrane"/>
    <property type="evidence" value="ECO:0007669"/>
    <property type="project" value="TreeGrafter"/>
</dbReference>
<feature type="region of interest" description="Disordered" evidence="4">
    <location>
        <begin position="1"/>
        <end position="48"/>
    </location>
</feature>
<evidence type="ECO:0000313" key="5">
    <source>
        <dbReference type="EMBL" id="CAD9108905.1"/>
    </source>
</evidence>
<evidence type="ECO:0000256" key="1">
    <source>
        <dbReference type="ARBA" id="ARBA00004177"/>
    </source>
</evidence>
<dbReference type="AlphaFoldDB" id="A0A7S1LNC2"/>
<dbReference type="GO" id="GO:0005771">
    <property type="term" value="C:multivesicular body"/>
    <property type="evidence" value="ECO:0007669"/>
    <property type="project" value="TreeGrafter"/>
</dbReference>
<sequence length="259" mass="28768">MSMFARLFGKKTGDNQPAKPQATRSPQPAHPPANQGGSGGGGTSRVVNRMDDTIEAMDARERQLQKKIDLETQRAKEAMAKKNRNLAMLCMKRKKLYEDNLQKLANQRANMETIKITMEDSAMNAEVLRAQRDATNELERINNGMDADKVEDDMDRMRDAMDEQARIAEMLGQPIGTDVVDEDDLMDELNEMMAEDKKAEKAAKKAAEKPKATATADPAPIDMGPKVPTSKLPETAKPAEPIDEDEEALRRLEEELNAA</sequence>
<reference evidence="5" key="1">
    <citation type="submission" date="2021-01" db="EMBL/GenBank/DDBJ databases">
        <authorList>
            <person name="Corre E."/>
            <person name="Pelletier E."/>
            <person name="Niang G."/>
            <person name="Scheremetjew M."/>
            <person name="Finn R."/>
            <person name="Kale V."/>
            <person name="Holt S."/>
            <person name="Cochrane G."/>
            <person name="Meng A."/>
            <person name="Brown T."/>
            <person name="Cohen L."/>
        </authorList>
    </citation>
    <scope>NUCLEOTIDE SEQUENCE</scope>
    <source>
        <strain evidence="5">CCAP 1951/1</strain>
    </source>
</reference>
<comment type="similarity">
    <text evidence="2">Belongs to the SNF7 family.</text>
</comment>
<dbReference type="Gene3D" id="1.10.287.1060">
    <property type="entry name" value="ESAT-6-like"/>
    <property type="match status" value="1"/>
</dbReference>
<organism evidence="5">
    <name type="scientific">Neobodo designis</name>
    <name type="common">Flagellated protozoan</name>
    <name type="synonym">Bodo designis</name>
    <dbReference type="NCBI Taxonomy" id="312471"/>
    <lineage>
        <taxon>Eukaryota</taxon>
        <taxon>Discoba</taxon>
        <taxon>Euglenozoa</taxon>
        <taxon>Kinetoplastea</taxon>
        <taxon>Metakinetoplastina</taxon>
        <taxon>Neobodonida</taxon>
        <taxon>Neobodo</taxon>
    </lineage>
</organism>
<evidence type="ECO:0000256" key="3">
    <source>
        <dbReference type="ARBA" id="ARBA00022753"/>
    </source>
</evidence>
<dbReference type="PANTHER" id="PTHR22761:SF10">
    <property type="entry name" value="GH13992P"/>
    <property type="match status" value="1"/>
</dbReference>
<dbReference type="Pfam" id="PF03357">
    <property type="entry name" value="Snf7"/>
    <property type="match status" value="1"/>
</dbReference>
<evidence type="ECO:0000256" key="4">
    <source>
        <dbReference type="SAM" id="MobiDB-lite"/>
    </source>
</evidence>
<gene>
    <name evidence="5" type="ORF">NDES1114_LOCUS11156</name>
</gene>
<dbReference type="GO" id="GO:0000815">
    <property type="term" value="C:ESCRT III complex"/>
    <property type="evidence" value="ECO:0007669"/>
    <property type="project" value="TreeGrafter"/>
</dbReference>
<dbReference type="EMBL" id="HBGF01016983">
    <property type="protein sequence ID" value="CAD9108905.1"/>
    <property type="molecule type" value="Transcribed_RNA"/>
</dbReference>
<dbReference type="Gene3D" id="6.10.250.1710">
    <property type="match status" value="1"/>
</dbReference>
<comment type="subcellular location">
    <subcellularLocation>
        <location evidence="1">Endosome</location>
    </subcellularLocation>
</comment>
<protein>
    <submittedName>
        <fullName evidence="5">Uncharacterized protein</fullName>
    </submittedName>
</protein>
<dbReference type="PANTHER" id="PTHR22761">
    <property type="entry name" value="CHARGED MULTIVESICULAR BODY PROTEIN"/>
    <property type="match status" value="1"/>
</dbReference>
<evidence type="ECO:0000256" key="2">
    <source>
        <dbReference type="ARBA" id="ARBA00006190"/>
    </source>
</evidence>
<keyword evidence="3" id="KW-0967">Endosome</keyword>
<name>A0A7S1LNC2_NEODS</name>
<feature type="compositionally biased region" description="Basic and acidic residues" evidence="4">
    <location>
        <begin position="248"/>
        <end position="259"/>
    </location>
</feature>
<dbReference type="GO" id="GO:0006900">
    <property type="term" value="P:vesicle budding from membrane"/>
    <property type="evidence" value="ECO:0007669"/>
    <property type="project" value="TreeGrafter"/>
</dbReference>
<feature type="compositionally biased region" description="Basic and acidic residues" evidence="4">
    <location>
        <begin position="194"/>
        <end position="211"/>
    </location>
</feature>